<name>A0ABS9CSP3_9RHOB</name>
<protein>
    <submittedName>
        <fullName evidence="2">Periplasmic heavy metal sensor</fullName>
    </submittedName>
</protein>
<dbReference type="Proteomes" id="UP001200557">
    <property type="component" value="Unassembled WGS sequence"/>
</dbReference>
<accession>A0ABS9CSP3</accession>
<dbReference type="EMBL" id="JAKGAQ010000001">
    <property type="protein sequence ID" value="MCF2869966.1"/>
    <property type="molecule type" value="Genomic_DNA"/>
</dbReference>
<gene>
    <name evidence="2" type="ORF">L0664_02700</name>
</gene>
<organism evidence="2 3">
    <name type="scientific">Octadecabacter dasysiphoniae</name>
    <dbReference type="NCBI Taxonomy" id="2909341"/>
    <lineage>
        <taxon>Bacteria</taxon>
        <taxon>Pseudomonadati</taxon>
        <taxon>Pseudomonadota</taxon>
        <taxon>Alphaproteobacteria</taxon>
        <taxon>Rhodobacterales</taxon>
        <taxon>Roseobacteraceae</taxon>
        <taxon>Octadecabacter</taxon>
    </lineage>
</organism>
<dbReference type="Pfam" id="PF13801">
    <property type="entry name" value="Metal_resist"/>
    <property type="match status" value="1"/>
</dbReference>
<evidence type="ECO:0000313" key="2">
    <source>
        <dbReference type="EMBL" id="MCF2869966.1"/>
    </source>
</evidence>
<feature type="transmembrane region" description="Helical" evidence="1">
    <location>
        <begin position="14"/>
        <end position="35"/>
    </location>
</feature>
<keyword evidence="3" id="KW-1185">Reference proteome</keyword>
<keyword evidence="1" id="KW-1133">Transmembrane helix</keyword>
<evidence type="ECO:0000313" key="3">
    <source>
        <dbReference type="Proteomes" id="UP001200557"/>
    </source>
</evidence>
<sequence>MSEENTKKRRWQRILLVGSLALNLAVVGVVAGVAFGGGPKERMQRFDLTVGPLTRAMDNDRREAVRDALRNSGAFRPADRNGIRSDMAAMLNTLRQDQFDEEAFRSALLRQRERLQSGQVAVVDAVTVQITDMSAQERAEFADRLEEQLRRGAPQRADRSGG</sequence>
<keyword evidence="1" id="KW-0472">Membrane</keyword>
<comment type="caution">
    <text evidence="2">The sequence shown here is derived from an EMBL/GenBank/DDBJ whole genome shotgun (WGS) entry which is preliminary data.</text>
</comment>
<dbReference type="RefSeq" id="WP_235224087.1">
    <property type="nucleotide sequence ID" value="NZ_JAKGAQ010000001.1"/>
</dbReference>
<keyword evidence="1" id="KW-0812">Transmembrane</keyword>
<evidence type="ECO:0000256" key="1">
    <source>
        <dbReference type="SAM" id="Phobius"/>
    </source>
</evidence>
<proteinExistence type="predicted"/>
<dbReference type="InterPro" id="IPR025961">
    <property type="entry name" value="Metal_resist"/>
</dbReference>
<reference evidence="2 3" key="1">
    <citation type="submission" date="2022-01" db="EMBL/GenBank/DDBJ databases">
        <title>Octadecabacter sp. nov., isolated from a marine alga.</title>
        <authorList>
            <person name="Jin M.S."/>
            <person name="Kim H.M."/>
            <person name="Han D.M."/>
            <person name="Jung J.J."/>
            <person name="Jeon C.O."/>
        </authorList>
    </citation>
    <scope>NUCLEOTIDE SEQUENCE [LARGE SCALE GENOMIC DNA]</scope>
    <source>
        <strain evidence="2 3">G9-8</strain>
    </source>
</reference>